<keyword evidence="1" id="KW-0812">Transmembrane</keyword>
<feature type="transmembrane region" description="Helical" evidence="1">
    <location>
        <begin position="336"/>
        <end position="357"/>
    </location>
</feature>
<accession>A0ABY9TEF4</accession>
<name>A0ABY9TEF4_9GAMM</name>
<gene>
    <name evidence="2" type="ORF">RI845_11720</name>
</gene>
<evidence type="ECO:0000313" key="3">
    <source>
        <dbReference type="Proteomes" id="UP001248581"/>
    </source>
</evidence>
<feature type="transmembrane region" description="Helical" evidence="1">
    <location>
        <begin position="302"/>
        <end position="324"/>
    </location>
</feature>
<feature type="transmembrane region" description="Helical" evidence="1">
    <location>
        <begin position="91"/>
        <end position="117"/>
    </location>
</feature>
<keyword evidence="1" id="KW-1133">Transmembrane helix</keyword>
<protein>
    <submittedName>
        <fullName evidence="2">Uncharacterized protein</fullName>
    </submittedName>
</protein>
<feature type="transmembrane region" description="Helical" evidence="1">
    <location>
        <begin position="15"/>
        <end position="35"/>
    </location>
</feature>
<evidence type="ECO:0000256" key="1">
    <source>
        <dbReference type="SAM" id="Phobius"/>
    </source>
</evidence>
<evidence type="ECO:0000313" key="2">
    <source>
        <dbReference type="EMBL" id="WNC67184.1"/>
    </source>
</evidence>
<proteinExistence type="predicted"/>
<feature type="transmembrane region" description="Helical" evidence="1">
    <location>
        <begin position="385"/>
        <end position="410"/>
    </location>
</feature>
<feature type="transmembrane region" description="Helical" evidence="1">
    <location>
        <begin position="422"/>
        <end position="444"/>
    </location>
</feature>
<dbReference type="Proteomes" id="UP001248581">
    <property type="component" value="Chromosome"/>
</dbReference>
<feature type="transmembrane region" description="Helical" evidence="1">
    <location>
        <begin position="456"/>
        <end position="480"/>
    </location>
</feature>
<keyword evidence="3" id="KW-1185">Reference proteome</keyword>
<feature type="transmembrane region" description="Helical" evidence="1">
    <location>
        <begin position="544"/>
        <end position="561"/>
    </location>
</feature>
<sequence>MLVFNELRYAYRQPLVLIASIAALLISIVIGMGSLNDKTSVNELHQVYAILQMLIMPAVFTVITVATLLRDKNSNMMELIDSTPMTFRKRWLLRVLTTTAMVSFPFIVGFGAISGIFAAEQGDGLQAMMVFFAVSVGGIVPNTLLLASLVLLILKYSDSSFTIYAFSAGFGIVYILVGSLLGFPFLSGSSVVSDGFYDVMLWLDPFGITPLLHNTETNSLNSAELIVNRVLNLAVCCALLVFLTSGNKNSSYSKQAKTVFKERLSSKVSLSRYLNAMSPRTVVSRLLLANMKVLASSKITQVLFALWAFIVLNEVLSTLLIGGVDQTTDSNANSIMALNAVALDVYLVFTSVCIALWSWQICWENKRLDFDGIIASMPISNIQKIVAEIVSLSILLGLLTIIMGLASLVAELIAGSDVIFSHYFLQLSLSYLPQVLLSIIFVCLHHMLKSPAKAGLVIFMILLVKFTPVTSSVGVTNLLWNVAGSPIQPANQYWLFLDSLHVYLPFTLFWILFAITLFFIAVSVSHRGTGYVMAKSKLNNAAKVMLFLTVGVGVVIDYQLTTEKPLTYSLQKESWKKGYEESFRHYSTLPQPKIVEITSNAELYPESGLAQFTVHYRLTNMSDEIIPKILVGRHGNLDDWSLELPTSGTKHSKLKFNHSEVLLSEPMRPGKSIKLSARFTVQQPLLWPYNENMILSEQYTRIAADYLLPVVGYQASFEIKDRQRRIALGLIEQPTPPSLPVKALVKSKVSTHSNHTVVPIGELVEDWAQGDRRFYQFASTKPIYVDFSWLSMPVKPIRAGGQGLKVLFFTPSQNIVPNSIIKSAVFDFIRWTEASIPSFNLSNINVVYTPLLESDIQPHAQTVFLNSNWVFTLATTSREEFNAEQYGKMTRAAIMSMLIPYDSNTHMKKLIASIIQLKIMKENLGEIKTDEFLLRVSSEHEKLYNLSEKQNATELVVSSFLDNLSLTLASELLTTMPDDYLKTAITRYLDTGVNLFGSNEFVSNEELEFESEQREEVNNTLRSYFSSDYRNNL</sequence>
<feature type="transmembrane region" description="Helical" evidence="1">
    <location>
        <begin position="226"/>
        <end position="244"/>
    </location>
</feature>
<feature type="transmembrane region" description="Helical" evidence="1">
    <location>
        <begin position="500"/>
        <end position="524"/>
    </location>
</feature>
<reference evidence="3" key="1">
    <citation type="submission" date="2023-09" db="EMBL/GenBank/DDBJ databases">
        <authorList>
            <person name="Li S."/>
            <person name="Li X."/>
            <person name="Zhang C."/>
            <person name="Zhao Z."/>
        </authorList>
    </citation>
    <scope>NUCLEOTIDE SEQUENCE [LARGE SCALE GENOMIC DNA]</scope>
    <source>
        <strain evidence="3">SQ345</strain>
    </source>
</reference>
<keyword evidence="1" id="KW-0472">Membrane</keyword>
<dbReference type="RefSeq" id="WP_348386348.1">
    <property type="nucleotide sequence ID" value="NZ_CP134146.1"/>
</dbReference>
<feature type="transmembrane region" description="Helical" evidence="1">
    <location>
        <begin position="161"/>
        <end position="186"/>
    </location>
</feature>
<feature type="transmembrane region" description="Helical" evidence="1">
    <location>
        <begin position="129"/>
        <end position="154"/>
    </location>
</feature>
<dbReference type="EMBL" id="CP134146">
    <property type="protein sequence ID" value="WNC67184.1"/>
    <property type="molecule type" value="Genomic_DNA"/>
</dbReference>
<organism evidence="2 3">
    <name type="scientific">Thalassotalea nanhaiensis</name>
    <dbReference type="NCBI Taxonomy" id="3065648"/>
    <lineage>
        <taxon>Bacteria</taxon>
        <taxon>Pseudomonadati</taxon>
        <taxon>Pseudomonadota</taxon>
        <taxon>Gammaproteobacteria</taxon>
        <taxon>Alteromonadales</taxon>
        <taxon>Colwelliaceae</taxon>
        <taxon>Thalassotalea</taxon>
    </lineage>
</organism>
<feature type="transmembrane region" description="Helical" evidence="1">
    <location>
        <begin position="47"/>
        <end position="70"/>
    </location>
</feature>